<dbReference type="EMBL" id="JAODUP010000195">
    <property type="protein sequence ID" value="KAK2157216.1"/>
    <property type="molecule type" value="Genomic_DNA"/>
</dbReference>
<evidence type="ECO:0000256" key="1">
    <source>
        <dbReference type="SAM" id="SignalP"/>
    </source>
</evidence>
<proteinExistence type="predicted"/>
<feature type="signal peptide" evidence="1">
    <location>
        <begin position="1"/>
        <end position="18"/>
    </location>
</feature>
<evidence type="ECO:0000313" key="3">
    <source>
        <dbReference type="Proteomes" id="UP001208570"/>
    </source>
</evidence>
<gene>
    <name evidence="2" type="ORF">LSH36_195g02005</name>
</gene>
<name>A0AAD9JQ56_9ANNE</name>
<keyword evidence="1" id="KW-0732">Signal</keyword>
<comment type="caution">
    <text evidence="2">The sequence shown here is derived from an EMBL/GenBank/DDBJ whole genome shotgun (WGS) entry which is preliminary data.</text>
</comment>
<keyword evidence="3" id="KW-1185">Reference proteome</keyword>
<evidence type="ECO:0000313" key="2">
    <source>
        <dbReference type="EMBL" id="KAK2157216.1"/>
    </source>
</evidence>
<accession>A0AAD9JQ56</accession>
<sequence length="130" mass="14551">MKWFVILALLCCVILTEAHSARRRRSDDCKAIGEDCDGIPKCCADLTCYWEDGISPFRDGVCVECIREGNTCQRDKQCCGQLACIKEKIYNVNGECREKLESGGHCHDGEDCKSGTCEREYMLSLHGKCA</sequence>
<dbReference type="AlphaFoldDB" id="A0AAD9JQ56"/>
<reference evidence="2" key="1">
    <citation type="journal article" date="2023" name="Mol. Biol. Evol.">
        <title>Third-Generation Sequencing Reveals the Adaptive Role of the Epigenome in Three Deep-Sea Polychaetes.</title>
        <authorList>
            <person name="Perez M."/>
            <person name="Aroh O."/>
            <person name="Sun Y."/>
            <person name="Lan Y."/>
            <person name="Juniper S.K."/>
            <person name="Young C.R."/>
            <person name="Angers B."/>
            <person name="Qian P.Y."/>
        </authorList>
    </citation>
    <scope>NUCLEOTIDE SEQUENCE</scope>
    <source>
        <strain evidence="2">P08H-3</strain>
    </source>
</reference>
<feature type="chain" id="PRO_5042263170" evidence="1">
    <location>
        <begin position="19"/>
        <end position="130"/>
    </location>
</feature>
<protein>
    <submittedName>
        <fullName evidence="2">Uncharacterized protein</fullName>
    </submittedName>
</protein>
<organism evidence="2 3">
    <name type="scientific">Paralvinella palmiformis</name>
    <dbReference type="NCBI Taxonomy" id="53620"/>
    <lineage>
        <taxon>Eukaryota</taxon>
        <taxon>Metazoa</taxon>
        <taxon>Spiralia</taxon>
        <taxon>Lophotrochozoa</taxon>
        <taxon>Annelida</taxon>
        <taxon>Polychaeta</taxon>
        <taxon>Sedentaria</taxon>
        <taxon>Canalipalpata</taxon>
        <taxon>Terebellida</taxon>
        <taxon>Terebelliformia</taxon>
        <taxon>Alvinellidae</taxon>
        <taxon>Paralvinella</taxon>
    </lineage>
</organism>
<dbReference type="Proteomes" id="UP001208570">
    <property type="component" value="Unassembled WGS sequence"/>
</dbReference>